<dbReference type="InterPro" id="IPR001753">
    <property type="entry name" value="Enoyl-CoA_hydra/iso"/>
</dbReference>
<dbReference type="Proteomes" id="UP000091969">
    <property type="component" value="Unassembled WGS sequence"/>
</dbReference>
<dbReference type="Pfam" id="PF00378">
    <property type="entry name" value="ECH_1"/>
    <property type="match status" value="1"/>
</dbReference>
<accession>A0A1A6DWS4</accession>
<keyword evidence="4" id="KW-1185">Reference proteome</keyword>
<dbReference type="PANTHER" id="PTHR11941:SF54">
    <property type="entry name" value="ENOYL-COA HYDRATASE, MITOCHONDRIAL"/>
    <property type="match status" value="1"/>
</dbReference>
<proteinExistence type="inferred from homology"/>
<dbReference type="GO" id="GO:0003824">
    <property type="term" value="F:catalytic activity"/>
    <property type="evidence" value="ECO:0007669"/>
    <property type="project" value="InterPro"/>
</dbReference>
<protein>
    <recommendedName>
        <fullName evidence="5">Enoyl-CoA hydratase</fullName>
    </recommendedName>
</protein>
<gene>
    <name evidence="3" type="ORF">A9O67_01830</name>
</gene>
<reference evidence="3 4" key="1">
    <citation type="submission" date="2016-06" db="EMBL/GenBank/DDBJ databases">
        <title>Genome sequence of Tepidimonas fonticaldi PL17.</title>
        <authorList>
            <person name="Pinnaka A.K."/>
        </authorList>
    </citation>
    <scope>NUCLEOTIDE SEQUENCE [LARGE SCALE GENOMIC DNA]</scope>
    <source>
        <strain evidence="3 4">PL17</strain>
    </source>
</reference>
<dbReference type="InterPro" id="IPR018376">
    <property type="entry name" value="Enoyl-CoA_hyd/isom_CS"/>
</dbReference>
<dbReference type="AlphaFoldDB" id="A0A1A6DWS4"/>
<organism evidence="3 4">
    <name type="scientific">Tepidimonas fonticaldi</name>
    <dbReference type="NCBI Taxonomy" id="1101373"/>
    <lineage>
        <taxon>Bacteria</taxon>
        <taxon>Pseudomonadati</taxon>
        <taxon>Pseudomonadota</taxon>
        <taxon>Betaproteobacteria</taxon>
        <taxon>Burkholderiales</taxon>
        <taxon>Tepidimonas</taxon>
    </lineage>
</organism>
<evidence type="ECO:0000313" key="4">
    <source>
        <dbReference type="Proteomes" id="UP000091969"/>
    </source>
</evidence>
<dbReference type="SUPFAM" id="SSF52096">
    <property type="entry name" value="ClpP/crotonase"/>
    <property type="match status" value="1"/>
</dbReference>
<evidence type="ECO:0000313" key="3">
    <source>
        <dbReference type="EMBL" id="OBS31392.1"/>
    </source>
</evidence>
<comment type="similarity">
    <text evidence="1 2">Belongs to the enoyl-CoA hydratase/isomerase family.</text>
</comment>
<evidence type="ECO:0008006" key="5">
    <source>
        <dbReference type="Google" id="ProtNLM"/>
    </source>
</evidence>
<sequence length="259" mass="27822">MHDDTSSPFYAVHDGVATITLNRPRHRNRLHDEDLRALVRHVESANRDASVRVLVLGARVLPDAPVFSAGFHLGGFGADAGAAVDAFAHAADALARARPVTVAALAGSVYGGATDLALACDFRIGVQGMELRMPTAALGLHYYPSGMRRCVATLGLSAARRLFLFAEPLGAAELLALGYLDELVEPADLDAAVRRRCAQVLALAPLAVQGMKQTLHDIALGERRPDDWRAREVATHASRDFAEGRAAFAERRPARFEGR</sequence>
<dbReference type="PANTHER" id="PTHR11941">
    <property type="entry name" value="ENOYL-COA HYDRATASE-RELATED"/>
    <property type="match status" value="1"/>
</dbReference>
<dbReference type="OrthoDB" id="2862111at2"/>
<evidence type="ECO:0000256" key="1">
    <source>
        <dbReference type="ARBA" id="ARBA00005254"/>
    </source>
</evidence>
<evidence type="ECO:0000256" key="2">
    <source>
        <dbReference type="RuleBase" id="RU003707"/>
    </source>
</evidence>
<dbReference type="Gene3D" id="3.90.226.10">
    <property type="entry name" value="2-enoyl-CoA Hydratase, Chain A, domain 1"/>
    <property type="match status" value="1"/>
</dbReference>
<dbReference type="STRING" id="1101373.A9O67_01830"/>
<dbReference type="PROSITE" id="PS00166">
    <property type="entry name" value="ENOYL_COA_HYDRATASE"/>
    <property type="match status" value="1"/>
</dbReference>
<name>A0A1A6DWS4_9BURK</name>
<dbReference type="CDD" id="cd06558">
    <property type="entry name" value="crotonase-like"/>
    <property type="match status" value="1"/>
</dbReference>
<dbReference type="GO" id="GO:0006635">
    <property type="term" value="P:fatty acid beta-oxidation"/>
    <property type="evidence" value="ECO:0007669"/>
    <property type="project" value="TreeGrafter"/>
</dbReference>
<dbReference type="RefSeq" id="WP_068607531.1">
    <property type="nucleotide sequence ID" value="NZ_LZDH01000034.1"/>
</dbReference>
<dbReference type="InterPro" id="IPR029045">
    <property type="entry name" value="ClpP/crotonase-like_dom_sf"/>
</dbReference>
<comment type="caution">
    <text evidence="3">The sequence shown here is derived from an EMBL/GenBank/DDBJ whole genome shotgun (WGS) entry which is preliminary data.</text>
</comment>
<dbReference type="EMBL" id="LZDH01000034">
    <property type="protein sequence ID" value="OBS31392.1"/>
    <property type="molecule type" value="Genomic_DNA"/>
</dbReference>